<dbReference type="GO" id="GO:0020037">
    <property type="term" value="F:heme binding"/>
    <property type="evidence" value="ECO:0007669"/>
    <property type="project" value="InterPro"/>
</dbReference>
<evidence type="ECO:0000256" key="1">
    <source>
        <dbReference type="ARBA" id="ARBA00001971"/>
    </source>
</evidence>
<keyword evidence="15" id="KW-1185">Reference proteome</keyword>
<dbReference type="PRINTS" id="PR00463">
    <property type="entry name" value="EP450I"/>
</dbReference>
<dbReference type="InterPro" id="IPR002401">
    <property type="entry name" value="Cyt_P450_E_grp-I"/>
</dbReference>
<dbReference type="EMBL" id="JAACJN010000011">
    <property type="protein sequence ID" value="KAF5391125.1"/>
    <property type="molecule type" value="Genomic_DNA"/>
</dbReference>
<evidence type="ECO:0000256" key="13">
    <source>
        <dbReference type="PIRSR" id="PIRSR602401-1"/>
    </source>
</evidence>
<keyword evidence="10 13" id="KW-0408">Iron</keyword>
<evidence type="ECO:0000256" key="8">
    <source>
        <dbReference type="ARBA" id="ARBA00022989"/>
    </source>
</evidence>
<sequence length="436" mass="49527">MVRYAAVSELWILFHTFKCRKVRAIDELFKIYGPVVRISSNTVAFLDSDPEQRTTCLVYNALKLDKGPLYDAVHMNGHLHSVAIIEHHVHAKYRRIFSSHYSPGNISLLHPEVKASAQVFVRYLDYGALEAWSKDDIILKAIEDYGRLILLSGILPKWLMSIVSHFPNERWQVFCISGDTLFTIIGRMVHNMQTQKDAGTLDEREKPTLVQRFFAHNDSCALEDKLSFEDMASESMTHLLAGVDASAVVFSYILWQFANQPPEVQKRIQAELDTAMPDPMVVPDLKVLQDALFKEGMRLHGPIPTFLERRSPRGGPLDLLGFKVPPRTVIGTQSWSMHRNEAIFENPEVFDVFRWLDPNKPQDAMLQALNPYGLGTRICIGQHLSRAANKTTLAAVLRNFDIAPCEKTDSQSMEMMELFGMFPVGLSCHLNFNPRV</sequence>
<evidence type="ECO:0000256" key="5">
    <source>
        <dbReference type="ARBA" id="ARBA00022617"/>
    </source>
</evidence>
<dbReference type="InterPro" id="IPR036396">
    <property type="entry name" value="Cyt_P450_sf"/>
</dbReference>
<keyword evidence="11" id="KW-0503">Monooxygenase</keyword>
<evidence type="ECO:0000256" key="2">
    <source>
        <dbReference type="ARBA" id="ARBA00004370"/>
    </source>
</evidence>
<dbReference type="OrthoDB" id="3945418at2759"/>
<evidence type="ECO:0000256" key="4">
    <source>
        <dbReference type="ARBA" id="ARBA00010617"/>
    </source>
</evidence>
<evidence type="ECO:0000256" key="6">
    <source>
        <dbReference type="ARBA" id="ARBA00022692"/>
    </source>
</evidence>
<dbReference type="InterPro" id="IPR001128">
    <property type="entry name" value="Cyt_P450"/>
</dbReference>
<feature type="binding site" description="axial binding residue" evidence="13">
    <location>
        <position position="379"/>
    </location>
    <ligand>
        <name>heme</name>
        <dbReference type="ChEBI" id="CHEBI:30413"/>
    </ligand>
    <ligandPart>
        <name>Fe</name>
        <dbReference type="ChEBI" id="CHEBI:18248"/>
    </ligandPart>
</feature>
<dbReference type="GO" id="GO:0016020">
    <property type="term" value="C:membrane"/>
    <property type="evidence" value="ECO:0007669"/>
    <property type="project" value="UniProtKB-SubCell"/>
</dbReference>
<keyword evidence="9" id="KW-0560">Oxidoreductase</keyword>
<protein>
    <recommendedName>
        <fullName evidence="16">Cytochrome P450</fullName>
    </recommendedName>
</protein>
<keyword evidence="7 13" id="KW-0479">Metal-binding</keyword>
<dbReference type="GO" id="GO:0004497">
    <property type="term" value="F:monooxygenase activity"/>
    <property type="evidence" value="ECO:0007669"/>
    <property type="project" value="UniProtKB-KW"/>
</dbReference>
<evidence type="ECO:0000256" key="11">
    <source>
        <dbReference type="ARBA" id="ARBA00023033"/>
    </source>
</evidence>
<name>A0A8H5HXS1_9AGAR</name>
<gene>
    <name evidence="14" type="ORF">D9757_003046</name>
</gene>
<organism evidence="14 15">
    <name type="scientific">Collybiopsis confluens</name>
    <dbReference type="NCBI Taxonomy" id="2823264"/>
    <lineage>
        <taxon>Eukaryota</taxon>
        <taxon>Fungi</taxon>
        <taxon>Dikarya</taxon>
        <taxon>Basidiomycota</taxon>
        <taxon>Agaricomycotina</taxon>
        <taxon>Agaricomycetes</taxon>
        <taxon>Agaricomycetidae</taxon>
        <taxon>Agaricales</taxon>
        <taxon>Marasmiineae</taxon>
        <taxon>Omphalotaceae</taxon>
        <taxon>Collybiopsis</taxon>
    </lineage>
</organism>
<evidence type="ECO:0000313" key="14">
    <source>
        <dbReference type="EMBL" id="KAF5391125.1"/>
    </source>
</evidence>
<evidence type="ECO:0000256" key="3">
    <source>
        <dbReference type="ARBA" id="ARBA00004721"/>
    </source>
</evidence>
<comment type="similarity">
    <text evidence="4">Belongs to the cytochrome P450 family.</text>
</comment>
<dbReference type="InterPro" id="IPR050121">
    <property type="entry name" value="Cytochrome_P450_monoxygenase"/>
</dbReference>
<evidence type="ECO:0000256" key="10">
    <source>
        <dbReference type="ARBA" id="ARBA00023004"/>
    </source>
</evidence>
<dbReference type="GO" id="GO:0005506">
    <property type="term" value="F:iron ion binding"/>
    <property type="evidence" value="ECO:0007669"/>
    <property type="project" value="InterPro"/>
</dbReference>
<comment type="caution">
    <text evidence="14">The sequence shown here is derived from an EMBL/GenBank/DDBJ whole genome shotgun (WGS) entry which is preliminary data.</text>
</comment>
<comment type="cofactor">
    <cofactor evidence="1 13">
        <name>heme</name>
        <dbReference type="ChEBI" id="CHEBI:30413"/>
    </cofactor>
</comment>
<dbReference type="AlphaFoldDB" id="A0A8H5HXS1"/>
<keyword evidence="5 13" id="KW-0349">Heme</keyword>
<proteinExistence type="inferred from homology"/>
<comment type="subcellular location">
    <subcellularLocation>
        <location evidence="2">Membrane</location>
    </subcellularLocation>
</comment>
<evidence type="ECO:0000256" key="7">
    <source>
        <dbReference type="ARBA" id="ARBA00022723"/>
    </source>
</evidence>
<dbReference type="Gene3D" id="1.10.630.10">
    <property type="entry name" value="Cytochrome P450"/>
    <property type="match status" value="1"/>
</dbReference>
<evidence type="ECO:0000256" key="9">
    <source>
        <dbReference type="ARBA" id="ARBA00023002"/>
    </source>
</evidence>
<dbReference type="PANTHER" id="PTHR24305">
    <property type="entry name" value="CYTOCHROME P450"/>
    <property type="match status" value="1"/>
</dbReference>
<keyword evidence="8" id="KW-1133">Transmembrane helix</keyword>
<evidence type="ECO:0000256" key="12">
    <source>
        <dbReference type="ARBA" id="ARBA00023136"/>
    </source>
</evidence>
<dbReference type="PANTHER" id="PTHR24305:SF166">
    <property type="entry name" value="CYTOCHROME P450 12A4, MITOCHONDRIAL-RELATED"/>
    <property type="match status" value="1"/>
</dbReference>
<dbReference type="SUPFAM" id="SSF48264">
    <property type="entry name" value="Cytochrome P450"/>
    <property type="match status" value="1"/>
</dbReference>
<evidence type="ECO:0008006" key="16">
    <source>
        <dbReference type="Google" id="ProtNLM"/>
    </source>
</evidence>
<keyword evidence="12" id="KW-0472">Membrane</keyword>
<keyword evidence="6" id="KW-0812">Transmembrane</keyword>
<dbReference type="Pfam" id="PF00067">
    <property type="entry name" value="p450"/>
    <property type="match status" value="1"/>
</dbReference>
<comment type="pathway">
    <text evidence="3">Secondary metabolite biosynthesis; terpenoid biosynthesis.</text>
</comment>
<dbReference type="GO" id="GO:0016705">
    <property type="term" value="F:oxidoreductase activity, acting on paired donors, with incorporation or reduction of molecular oxygen"/>
    <property type="evidence" value="ECO:0007669"/>
    <property type="project" value="InterPro"/>
</dbReference>
<evidence type="ECO:0000313" key="15">
    <source>
        <dbReference type="Proteomes" id="UP000518752"/>
    </source>
</evidence>
<reference evidence="14 15" key="1">
    <citation type="journal article" date="2020" name="ISME J.">
        <title>Uncovering the hidden diversity of litter-decomposition mechanisms in mushroom-forming fungi.</title>
        <authorList>
            <person name="Floudas D."/>
            <person name="Bentzer J."/>
            <person name="Ahren D."/>
            <person name="Johansson T."/>
            <person name="Persson P."/>
            <person name="Tunlid A."/>
        </authorList>
    </citation>
    <scope>NUCLEOTIDE SEQUENCE [LARGE SCALE GENOMIC DNA]</scope>
    <source>
        <strain evidence="14 15">CBS 406.79</strain>
    </source>
</reference>
<accession>A0A8H5HXS1</accession>
<dbReference type="Proteomes" id="UP000518752">
    <property type="component" value="Unassembled WGS sequence"/>
</dbReference>